<evidence type="ECO:0000313" key="3">
    <source>
        <dbReference type="EMBL" id="GGD91956.1"/>
    </source>
</evidence>
<evidence type="ECO:0000313" key="4">
    <source>
        <dbReference type="Proteomes" id="UP000612456"/>
    </source>
</evidence>
<feature type="domain" description="SLH" evidence="2">
    <location>
        <begin position="482"/>
        <end position="545"/>
    </location>
</feature>
<keyword evidence="4" id="KW-1185">Reference proteome</keyword>
<keyword evidence="1" id="KW-0732">Signal</keyword>
<accession>A0A916ZFH4</accession>
<feature type="signal peptide" evidence="1">
    <location>
        <begin position="1"/>
        <end position="21"/>
    </location>
</feature>
<dbReference type="RefSeq" id="WP_188997639.1">
    <property type="nucleotide sequence ID" value="NZ_BMHP01000006.1"/>
</dbReference>
<gene>
    <name evidence="3" type="ORF">GCM10010911_58270</name>
</gene>
<dbReference type="SUPFAM" id="SSF49373">
    <property type="entry name" value="Invasin/intimin cell-adhesion fragments"/>
    <property type="match status" value="1"/>
</dbReference>
<evidence type="ECO:0000259" key="2">
    <source>
        <dbReference type="PROSITE" id="PS51272"/>
    </source>
</evidence>
<dbReference type="Gene3D" id="2.60.40.1080">
    <property type="match status" value="1"/>
</dbReference>
<protein>
    <recommendedName>
        <fullName evidence="2">SLH domain-containing protein</fullName>
    </recommendedName>
</protein>
<proteinExistence type="predicted"/>
<feature type="domain" description="SLH" evidence="2">
    <location>
        <begin position="554"/>
        <end position="614"/>
    </location>
</feature>
<organism evidence="3 4">
    <name type="scientific">Paenibacillus nasutitermitis</name>
    <dbReference type="NCBI Taxonomy" id="1652958"/>
    <lineage>
        <taxon>Bacteria</taxon>
        <taxon>Bacillati</taxon>
        <taxon>Bacillota</taxon>
        <taxon>Bacilli</taxon>
        <taxon>Bacillales</taxon>
        <taxon>Paenibacillaceae</taxon>
        <taxon>Paenibacillus</taxon>
    </lineage>
</organism>
<dbReference type="InterPro" id="IPR001119">
    <property type="entry name" value="SLH_dom"/>
</dbReference>
<reference evidence="3" key="2">
    <citation type="submission" date="2020-09" db="EMBL/GenBank/DDBJ databases">
        <authorList>
            <person name="Sun Q."/>
            <person name="Zhou Y."/>
        </authorList>
    </citation>
    <scope>NUCLEOTIDE SEQUENCE</scope>
    <source>
        <strain evidence="3">CGMCC 1.15178</strain>
    </source>
</reference>
<dbReference type="PROSITE" id="PS51272">
    <property type="entry name" value="SLH"/>
    <property type="match status" value="2"/>
</dbReference>
<dbReference type="EMBL" id="BMHP01000006">
    <property type="protein sequence ID" value="GGD91956.1"/>
    <property type="molecule type" value="Genomic_DNA"/>
</dbReference>
<reference evidence="3" key="1">
    <citation type="journal article" date="2014" name="Int. J. Syst. Evol. Microbiol.">
        <title>Complete genome sequence of Corynebacterium casei LMG S-19264T (=DSM 44701T), isolated from a smear-ripened cheese.</title>
        <authorList>
            <consortium name="US DOE Joint Genome Institute (JGI-PGF)"/>
            <person name="Walter F."/>
            <person name="Albersmeier A."/>
            <person name="Kalinowski J."/>
            <person name="Ruckert C."/>
        </authorList>
    </citation>
    <scope>NUCLEOTIDE SEQUENCE</scope>
    <source>
        <strain evidence="3">CGMCC 1.15178</strain>
    </source>
</reference>
<dbReference type="InterPro" id="IPR008964">
    <property type="entry name" value="Invasin/intimin_cell_adhesion"/>
</dbReference>
<dbReference type="Proteomes" id="UP000612456">
    <property type="component" value="Unassembled WGS sequence"/>
</dbReference>
<sequence>MIWRPKTFLIALLTTAFMSLAGGTIVFGKDVQESTGERSKQDIVLKWNTYKPMEMGFDYMSKAAIYEQQPVLAVPYAGGKLKSDYIVDGIRAVNFVRYLAGLPDDIEPDWDLQQQQQAAALVNAVNDKLTHTPSRPADMEEELFDLGYKGAGSSNLYAGDPTLYSNVLGYMSDSDTSNIDRVGHRRWILNPVMKKTMFGFVQGEQHYPYASMYAFNRDRSKDEVAYDYVSWPSAGYFPSELFKPQDAWSVSLNPDIYDNKQVAGIRVTLTRTRDQKTWSFQGLDKDTKGRYMNVETSGFGIPFCIIFRPDKLSSFLDGDDQFSVRITGLYNNDGQAAEVNFNTTFFQMTPVVTSRVKEIKLVKGEQMQVNTSFPQGTEGEFSFSSQNAAVAVVDWNGYIKAEGIGQTRILLKSYFQQNQEIFVDVVKPDKSKQVSAWALADYRKAKSNGIIGAFFDEDYQEPISRYRFAVMAALLYENIRNMPLETTPTPFKDIDDDYISKAVHAGIITGTAPGTFSPDRTISRQEAAVMLIRLFDALSQSEQLEEENAQDAAVPVFADEGNISPWAKAPVYRAVELQLMNGVGKEKFGPRGLLTHEQTYIILQHLFEVFVPGQ</sequence>
<name>A0A916ZFH4_9BACL</name>
<comment type="caution">
    <text evidence="3">The sequence shown here is derived from an EMBL/GenBank/DDBJ whole genome shotgun (WGS) entry which is preliminary data.</text>
</comment>
<dbReference type="Pfam" id="PF00395">
    <property type="entry name" value="SLH"/>
    <property type="match status" value="2"/>
</dbReference>
<dbReference type="AlphaFoldDB" id="A0A916ZFH4"/>
<dbReference type="CDD" id="cd05379">
    <property type="entry name" value="CAP_bacterial"/>
    <property type="match status" value="1"/>
</dbReference>
<evidence type="ECO:0000256" key="1">
    <source>
        <dbReference type="SAM" id="SignalP"/>
    </source>
</evidence>
<feature type="chain" id="PRO_5039029923" description="SLH domain-containing protein" evidence="1">
    <location>
        <begin position="22"/>
        <end position="614"/>
    </location>
</feature>